<feature type="region of interest" description="Disordered" evidence="1">
    <location>
        <begin position="1"/>
        <end position="20"/>
    </location>
</feature>
<keyword evidence="3" id="KW-1185">Reference proteome</keyword>
<organism evidence="2 3">
    <name type="scientific">Stenotrophomonas acidaminiphila</name>
    <dbReference type="NCBI Taxonomy" id="128780"/>
    <lineage>
        <taxon>Bacteria</taxon>
        <taxon>Pseudomonadati</taxon>
        <taxon>Pseudomonadota</taxon>
        <taxon>Gammaproteobacteria</taxon>
        <taxon>Lysobacterales</taxon>
        <taxon>Lysobacteraceae</taxon>
        <taxon>Stenotrophomonas</taxon>
    </lineage>
</organism>
<accession>A0A0S1AW37</accession>
<protein>
    <submittedName>
        <fullName evidence="2">Uncharacterized protein</fullName>
    </submittedName>
</protein>
<reference evidence="2 3" key="1">
    <citation type="journal article" date="2015" name="Genome Announc.">
        <title>Complete Genome Sequencing of Stenotrophomonas acidaminiphila ZAC14D2_NAIMI4_2, a Multidrug-Resistant Strain Isolated from Sediments of a Polluted River in Mexico, Uncovers New Antibiotic Resistance Genes and a Novel Class-II Lasso Peptide Biosynthesis Gene Cluster.</title>
        <authorList>
            <person name="Vinuesa P."/>
            <person name="Ochoa-Sanchez L.E."/>
        </authorList>
    </citation>
    <scope>NUCLEOTIDE SEQUENCE [LARGE SCALE GENOMIC DNA]</scope>
    <source>
        <strain evidence="2 3">ZAC14D2_NAIMI4_2</strain>
    </source>
</reference>
<dbReference type="Proteomes" id="UP000061010">
    <property type="component" value="Chromosome"/>
</dbReference>
<feature type="compositionally biased region" description="Basic and acidic residues" evidence="1">
    <location>
        <begin position="1"/>
        <end position="11"/>
    </location>
</feature>
<gene>
    <name evidence="2" type="ORF">AOT14_05090</name>
</gene>
<name>A0A0S1AW37_9GAMM</name>
<evidence type="ECO:0000313" key="2">
    <source>
        <dbReference type="EMBL" id="ALJ26954.1"/>
    </source>
</evidence>
<dbReference type="PATRIC" id="fig|128780.6.peg.517"/>
<dbReference type="KEGG" id="sacz:AOT14_05090"/>
<dbReference type="AlphaFoldDB" id="A0A0S1AW37"/>
<proteinExistence type="predicted"/>
<sequence length="64" mass="7338">MVKKEPGRATQDEAVATPLIAGDLEMDSMADIPDLTPDEWEWLKERTRGYEKDYRPTRSLIPGF</sequence>
<dbReference type="EMBL" id="CP012900">
    <property type="protein sequence ID" value="ALJ26954.1"/>
    <property type="molecule type" value="Genomic_DNA"/>
</dbReference>
<evidence type="ECO:0000313" key="3">
    <source>
        <dbReference type="Proteomes" id="UP000061010"/>
    </source>
</evidence>
<evidence type="ECO:0000256" key="1">
    <source>
        <dbReference type="SAM" id="MobiDB-lite"/>
    </source>
</evidence>